<evidence type="ECO:0000313" key="1">
    <source>
        <dbReference type="EMBL" id="CAH1402231.1"/>
    </source>
</evidence>
<keyword evidence="2" id="KW-1185">Reference proteome</keyword>
<sequence length="93" mass="10454">MLAKRGLARASRVHFRVVISVIWIAGGVMAAPFAYGLRVTKAPVPYFPLNSCSETREMEIFAAFEESWRTCGLRDYLTNSIGEPKENFLSILK</sequence>
<gene>
    <name evidence="1" type="ORF">NEZAVI_LOCUS11099</name>
</gene>
<name>A0A9P0HIN4_NEZVI</name>
<proteinExistence type="predicted"/>
<dbReference type="AlphaFoldDB" id="A0A9P0HIN4"/>
<reference evidence="1" key="1">
    <citation type="submission" date="2022-01" db="EMBL/GenBank/DDBJ databases">
        <authorList>
            <person name="King R."/>
        </authorList>
    </citation>
    <scope>NUCLEOTIDE SEQUENCE</scope>
</reference>
<organism evidence="1 2">
    <name type="scientific">Nezara viridula</name>
    <name type="common">Southern green stink bug</name>
    <name type="synonym">Cimex viridulus</name>
    <dbReference type="NCBI Taxonomy" id="85310"/>
    <lineage>
        <taxon>Eukaryota</taxon>
        <taxon>Metazoa</taxon>
        <taxon>Ecdysozoa</taxon>
        <taxon>Arthropoda</taxon>
        <taxon>Hexapoda</taxon>
        <taxon>Insecta</taxon>
        <taxon>Pterygota</taxon>
        <taxon>Neoptera</taxon>
        <taxon>Paraneoptera</taxon>
        <taxon>Hemiptera</taxon>
        <taxon>Heteroptera</taxon>
        <taxon>Panheteroptera</taxon>
        <taxon>Pentatomomorpha</taxon>
        <taxon>Pentatomoidea</taxon>
        <taxon>Pentatomidae</taxon>
        <taxon>Pentatominae</taxon>
        <taxon>Nezara</taxon>
    </lineage>
</organism>
<evidence type="ECO:0000313" key="2">
    <source>
        <dbReference type="Proteomes" id="UP001152798"/>
    </source>
</evidence>
<accession>A0A9P0HIN4</accession>
<protein>
    <submittedName>
        <fullName evidence="1">Uncharacterized protein</fullName>
    </submittedName>
</protein>
<dbReference type="Proteomes" id="UP001152798">
    <property type="component" value="Chromosome 5"/>
</dbReference>
<dbReference type="EMBL" id="OV725081">
    <property type="protein sequence ID" value="CAH1402231.1"/>
    <property type="molecule type" value="Genomic_DNA"/>
</dbReference>